<reference evidence="1" key="1">
    <citation type="submission" date="2020-04" db="EMBL/GenBank/DDBJ databases">
        <authorList>
            <person name="Chiriac C."/>
            <person name="Salcher M."/>
            <person name="Ghai R."/>
            <person name="Kavagutti S V."/>
        </authorList>
    </citation>
    <scope>NUCLEOTIDE SEQUENCE</scope>
</reference>
<accession>A0A6J5MMS1</accession>
<organism evidence="1">
    <name type="scientific">uncultured Caudovirales phage</name>
    <dbReference type="NCBI Taxonomy" id="2100421"/>
    <lineage>
        <taxon>Viruses</taxon>
        <taxon>Duplodnaviria</taxon>
        <taxon>Heunggongvirae</taxon>
        <taxon>Uroviricota</taxon>
        <taxon>Caudoviricetes</taxon>
        <taxon>Peduoviridae</taxon>
        <taxon>Maltschvirus</taxon>
        <taxon>Maltschvirus maltsch</taxon>
    </lineage>
</organism>
<name>A0A6J5MMS1_9CAUD</name>
<proteinExistence type="predicted"/>
<gene>
    <name evidence="1" type="ORF">UFOVP532_5</name>
</gene>
<protein>
    <submittedName>
        <fullName evidence="1">Uncharacterized protein</fullName>
    </submittedName>
</protein>
<evidence type="ECO:0000313" key="1">
    <source>
        <dbReference type="EMBL" id="CAB4148395.1"/>
    </source>
</evidence>
<sequence>MENKEKFNEWMQKIKNIYFADNEQMCNAYNKIK</sequence>
<dbReference type="EMBL" id="LR796497">
    <property type="protein sequence ID" value="CAB4148395.1"/>
    <property type="molecule type" value="Genomic_DNA"/>
</dbReference>